<evidence type="ECO:0000313" key="4">
    <source>
        <dbReference type="EMBL" id="CAI3993037.1"/>
    </source>
</evidence>
<dbReference type="SUPFAM" id="SSF52113">
    <property type="entry name" value="BRCT domain"/>
    <property type="match status" value="1"/>
</dbReference>
<dbReference type="Proteomes" id="UP001152797">
    <property type="component" value="Unassembled WGS sequence"/>
</dbReference>
<evidence type="ECO:0000313" key="6">
    <source>
        <dbReference type="Proteomes" id="UP001152797"/>
    </source>
</evidence>
<dbReference type="OrthoDB" id="342264at2759"/>
<dbReference type="InterPro" id="IPR036420">
    <property type="entry name" value="BRCT_dom_sf"/>
</dbReference>
<keyword evidence="2" id="KW-0227">DNA damage</keyword>
<reference evidence="5 6" key="2">
    <citation type="submission" date="2024-05" db="EMBL/GenBank/DDBJ databases">
        <authorList>
            <person name="Chen Y."/>
            <person name="Shah S."/>
            <person name="Dougan E. K."/>
            <person name="Thang M."/>
            <person name="Chan C."/>
        </authorList>
    </citation>
    <scope>NUCLEOTIDE SEQUENCE [LARGE SCALE GENOMIC DNA]</scope>
</reference>
<comment type="caution">
    <text evidence="4">The sequence shown here is derived from an EMBL/GenBank/DDBJ whole genome shotgun (WGS) entry which is preliminary data.</text>
</comment>
<dbReference type="AlphaFoldDB" id="A0A9P1G0I9"/>
<dbReference type="GO" id="GO:0005634">
    <property type="term" value="C:nucleus"/>
    <property type="evidence" value="ECO:0007669"/>
    <property type="project" value="UniProtKB-SubCell"/>
</dbReference>
<dbReference type="PANTHER" id="PTHR23196:SF1">
    <property type="entry name" value="PAX-INTERACTING PROTEIN 1"/>
    <property type="match status" value="1"/>
</dbReference>
<dbReference type="GO" id="GO:0006974">
    <property type="term" value="P:DNA damage response"/>
    <property type="evidence" value="ECO:0007669"/>
    <property type="project" value="UniProtKB-KW"/>
</dbReference>
<gene>
    <name evidence="4" type="ORF">C1SCF055_LOCUS19819</name>
</gene>
<comment type="subcellular location">
    <subcellularLocation>
        <location evidence="1">Nucleus</location>
    </subcellularLocation>
</comment>
<accession>A0A9P1G0I9</accession>
<dbReference type="Gene3D" id="3.40.50.10190">
    <property type="entry name" value="BRCT domain"/>
    <property type="match status" value="2"/>
</dbReference>
<dbReference type="PANTHER" id="PTHR23196">
    <property type="entry name" value="PAX TRANSCRIPTION ACTIVATION DOMAIN INTERACTING PROTEIN"/>
    <property type="match status" value="1"/>
</dbReference>
<reference evidence="4" key="1">
    <citation type="submission" date="2022-10" db="EMBL/GenBank/DDBJ databases">
        <authorList>
            <person name="Chen Y."/>
            <person name="Dougan E. K."/>
            <person name="Chan C."/>
            <person name="Rhodes N."/>
            <person name="Thang M."/>
        </authorList>
    </citation>
    <scope>NUCLEOTIDE SEQUENCE</scope>
</reference>
<dbReference type="EMBL" id="CAMXCT020001781">
    <property type="protein sequence ID" value="CAL1146412.1"/>
    <property type="molecule type" value="Genomic_DNA"/>
</dbReference>
<organism evidence="4">
    <name type="scientific">Cladocopium goreaui</name>
    <dbReference type="NCBI Taxonomy" id="2562237"/>
    <lineage>
        <taxon>Eukaryota</taxon>
        <taxon>Sar</taxon>
        <taxon>Alveolata</taxon>
        <taxon>Dinophyceae</taxon>
        <taxon>Suessiales</taxon>
        <taxon>Symbiodiniaceae</taxon>
        <taxon>Cladocopium</taxon>
    </lineage>
</organism>
<proteinExistence type="predicted"/>
<evidence type="ECO:0000256" key="2">
    <source>
        <dbReference type="ARBA" id="ARBA00022763"/>
    </source>
</evidence>
<evidence type="ECO:0000256" key="1">
    <source>
        <dbReference type="ARBA" id="ARBA00004123"/>
    </source>
</evidence>
<evidence type="ECO:0000313" key="5">
    <source>
        <dbReference type="EMBL" id="CAL4780349.1"/>
    </source>
</evidence>
<keyword evidence="3" id="KW-0539">Nucleus</keyword>
<keyword evidence="6" id="KW-1185">Reference proteome</keyword>
<sequence length="154" mass="17343">MMCAICTGARIVTPNYVKACREAGRWVDEEDFTLKDEICESAFARKRGMPGYSLAAAVKRAQSNGPLLQGISVYVFPSVGDKRDLPILVAAAGGMWLKRFPLQPEDPSVLLLAERSVNSERERKRRKTFEVYDVELLREAACTQELRKSAYRLQ</sequence>
<evidence type="ECO:0000256" key="3">
    <source>
        <dbReference type="ARBA" id="ARBA00023242"/>
    </source>
</evidence>
<protein>
    <submittedName>
        <fullName evidence="5">Mediator of DNA damage checkpoint protein 1</fullName>
    </submittedName>
</protein>
<dbReference type="InterPro" id="IPR051579">
    <property type="entry name" value="DDR_Transcriptional_Reg"/>
</dbReference>
<dbReference type="EMBL" id="CAMXCT010001781">
    <property type="protein sequence ID" value="CAI3993037.1"/>
    <property type="molecule type" value="Genomic_DNA"/>
</dbReference>
<name>A0A9P1G0I9_9DINO</name>
<dbReference type="EMBL" id="CAMXCT030001781">
    <property type="protein sequence ID" value="CAL4780349.1"/>
    <property type="molecule type" value="Genomic_DNA"/>
</dbReference>